<comment type="caution">
    <text evidence="1">The sequence shown here is derived from an EMBL/GenBank/DDBJ whole genome shotgun (WGS) entry which is preliminary data.</text>
</comment>
<keyword evidence="2" id="KW-1185">Reference proteome</keyword>
<dbReference type="PROSITE" id="PS51257">
    <property type="entry name" value="PROKAR_LIPOPROTEIN"/>
    <property type="match status" value="1"/>
</dbReference>
<proteinExistence type="predicted"/>
<reference evidence="1 2" key="1">
    <citation type="submission" date="2018-04" db="EMBL/GenBank/DDBJ databases">
        <title>Genomic Encyclopedia of Archaeal and Bacterial Type Strains, Phase II (KMG-II): from individual species to whole genera.</title>
        <authorList>
            <person name="Goeker M."/>
        </authorList>
    </citation>
    <scope>NUCLEOTIDE SEQUENCE [LARGE SCALE GENOMIC DNA]</scope>
    <source>
        <strain evidence="1 2">DSM 100977</strain>
    </source>
</reference>
<dbReference type="AlphaFoldDB" id="A0A2T6BKX7"/>
<gene>
    <name evidence="1" type="ORF">C8N43_1373</name>
</gene>
<dbReference type="Proteomes" id="UP000243978">
    <property type="component" value="Unassembled WGS sequence"/>
</dbReference>
<name>A0A2T6BKX7_9RHOB</name>
<organism evidence="1 2">
    <name type="scientific">Litoreibacter ponti</name>
    <dbReference type="NCBI Taxonomy" id="1510457"/>
    <lineage>
        <taxon>Bacteria</taxon>
        <taxon>Pseudomonadati</taxon>
        <taxon>Pseudomonadota</taxon>
        <taxon>Alphaproteobacteria</taxon>
        <taxon>Rhodobacterales</taxon>
        <taxon>Roseobacteraceae</taxon>
        <taxon>Litoreibacter</taxon>
    </lineage>
</organism>
<sequence length="41" mass="4371">MTLRMSLIATALIALLTGCETIEGFGRDVSNTANAVQRAFN</sequence>
<evidence type="ECO:0000313" key="1">
    <source>
        <dbReference type="EMBL" id="PTX56711.1"/>
    </source>
</evidence>
<protein>
    <submittedName>
        <fullName evidence="1">Entericidin EcnA/B family protein</fullName>
    </submittedName>
</protein>
<evidence type="ECO:0000313" key="2">
    <source>
        <dbReference type="Proteomes" id="UP000243978"/>
    </source>
</evidence>
<accession>A0A2T6BKX7</accession>
<dbReference type="EMBL" id="QBKS01000001">
    <property type="protein sequence ID" value="PTX56711.1"/>
    <property type="molecule type" value="Genomic_DNA"/>
</dbReference>